<keyword evidence="5" id="KW-0597">Phosphoprotein</keyword>
<dbReference type="InterPro" id="IPR022694">
    <property type="entry name" value="3-OHacyl-CoA_DH"/>
</dbReference>
<evidence type="ECO:0000259" key="11">
    <source>
        <dbReference type="Pfam" id="PF00725"/>
    </source>
</evidence>
<name>A0A246RZS8_9GAMM</name>
<dbReference type="Pfam" id="PF00725">
    <property type="entry name" value="3HCDH"/>
    <property type="match status" value="1"/>
</dbReference>
<dbReference type="PANTHER" id="PTHR48075:SF1">
    <property type="entry name" value="LAMBDA-CRYSTALLIN HOMOLOG"/>
    <property type="match status" value="1"/>
</dbReference>
<dbReference type="GO" id="GO:0006631">
    <property type="term" value="P:fatty acid metabolic process"/>
    <property type="evidence" value="ECO:0007669"/>
    <property type="project" value="InterPro"/>
</dbReference>
<dbReference type="NCBIfam" id="NF006125">
    <property type="entry name" value="PRK08269.1"/>
    <property type="match status" value="1"/>
</dbReference>
<accession>A0A246RZS8</accession>
<dbReference type="Gene3D" id="3.40.50.720">
    <property type="entry name" value="NAD(P)-binding Rossmann-like Domain"/>
    <property type="match status" value="1"/>
</dbReference>
<evidence type="ECO:0000313" key="14">
    <source>
        <dbReference type="Proteomes" id="UP000197334"/>
    </source>
</evidence>
<organism evidence="13 14">
    <name type="scientific">Halomonas campaniensis</name>
    <dbReference type="NCBI Taxonomy" id="213554"/>
    <lineage>
        <taxon>Bacteria</taxon>
        <taxon>Pseudomonadati</taxon>
        <taxon>Pseudomonadota</taxon>
        <taxon>Gammaproteobacteria</taxon>
        <taxon>Oceanospirillales</taxon>
        <taxon>Halomonadaceae</taxon>
        <taxon>Halomonas</taxon>
    </lineage>
</organism>
<feature type="site" description="Important for catalytic activity" evidence="10">
    <location>
        <position position="148"/>
    </location>
</feature>
<keyword evidence="4" id="KW-0963">Cytoplasm</keyword>
<dbReference type="EMBL" id="JPUA01000028">
    <property type="protein sequence ID" value="OWV29658.1"/>
    <property type="molecule type" value="Genomic_DNA"/>
</dbReference>
<dbReference type="InterPro" id="IPR036291">
    <property type="entry name" value="NAD(P)-bd_dom_sf"/>
</dbReference>
<dbReference type="Pfam" id="PF02737">
    <property type="entry name" value="3HCDH_N"/>
    <property type="match status" value="1"/>
</dbReference>
<comment type="subunit">
    <text evidence="3">Homodimer.</text>
</comment>
<evidence type="ECO:0000313" key="13">
    <source>
        <dbReference type="EMBL" id="OWV29658.1"/>
    </source>
</evidence>
<dbReference type="SUPFAM" id="SSF51735">
    <property type="entry name" value="NAD(P)-binding Rossmann-fold domains"/>
    <property type="match status" value="1"/>
</dbReference>
<comment type="similarity">
    <text evidence="2">Belongs to the 3-hydroxyacyl-CoA dehydrogenase family.</text>
</comment>
<comment type="subcellular location">
    <subcellularLocation>
        <location evidence="1">Cytoplasm</location>
    </subcellularLocation>
</comment>
<feature type="domain" description="3-hydroxyacyl-CoA dehydrogenase C-terminal" evidence="11">
    <location>
        <begin position="194"/>
        <end position="292"/>
    </location>
</feature>
<dbReference type="PANTHER" id="PTHR48075">
    <property type="entry name" value="3-HYDROXYACYL-COA DEHYDROGENASE FAMILY PROTEIN"/>
    <property type="match status" value="1"/>
</dbReference>
<dbReference type="Gene3D" id="1.10.1040.10">
    <property type="entry name" value="N-(1-d-carboxylethyl)-l-norvaline Dehydrogenase, domain 2"/>
    <property type="match status" value="1"/>
</dbReference>
<evidence type="ECO:0000256" key="6">
    <source>
        <dbReference type="ARBA" id="ARBA00023002"/>
    </source>
</evidence>
<feature type="domain" description="3-hydroxyacyl-CoA dehydrogenase NAD binding" evidence="12">
    <location>
        <begin position="5"/>
        <end position="190"/>
    </location>
</feature>
<reference evidence="13 14" key="1">
    <citation type="submission" date="2014-08" db="EMBL/GenBank/DDBJ databases">
        <title>Draft genome sequence of a novel L-asparaginase producing marine bacterium, Halomonas campaniensis.</title>
        <authorList>
            <person name="Sundarakrishnan B."/>
            <person name="Moushumi Priya A."/>
            <person name="Raman G."/>
            <person name="Sakthivel N."/>
            <person name="Park S."/>
            <person name="Jayachandran S."/>
        </authorList>
    </citation>
    <scope>NUCLEOTIDE SEQUENCE [LARGE SCALE GENOMIC DNA]</scope>
    <source>
        <strain evidence="13 14">SK03</strain>
    </source>
</reference>
<dbReference type="AlphaFoldDB" id="A0A246RZS8"/>
<dbReference type="EC" id="1.1.1.45" evidence="8"/>
<dbReference type="InterPro" id="IPR006108">
    <property type="entry name" value="3HC_DH_C"/>
</dbReference>
<sequence>MQDNIIVLGAGRMGEGIALSFILAGKEVVLIDFKSRSPEERQHYYEQARSRLVTELKYLQEKQLIQEEQIASMVKQLRIVDDQQVQMVAGSRLAFEALPEVSEIKQQGLAWASRHLDKEAVIASTTSTFLVTELACMVSHPARFMNAHWLNPAHLMPLVEVSRGKDTEQRYVDALFTVLKGIGKVPVLCEAAPGYIIPRLQVLLMNEAARMVEEGVASAEDIDVAIRVGLGLRYSVLGVLEFIDWGGGDTLFYASNYLCDKLDNRFKSPEVITRNMQEMRRGFQDGVGFFDYSGVDLSNYRRQRSDAFLKRLELLELMPTVTTRY</sequence>
<evidence type="ECO:0000256" key="7">
    <source>
        <dbReference type="ARBA" id="ARBA00023027"/>
    </source>
</evidence>
<dbReference type="SUPFAM" id="SSF48179">
    <property type="entry name" value="6-phosphogluconate dehydrogenase C-terminal domain-like"/>
    <property type="match status" value="1"/>
</dbReference>
<keyword evidence="14" id="KW-1185">Reference proteome</keyword>
<gene>
    <name evidence="13" type="ORF">JI62_10390</name>
</gene>
<evidence type="ECO:0000256" key="4">
    <source>
        <dbReference type="ARBA" id="ARBA00022490"/>
    </source>
</evidence>
<keyword evidence="7" id="KW-0520">NAD</keyword>
<evidence type="ECO:0000256" key="10">
    <source>
        <dbReference type="PIRSR" id="PIRSR000105-1"/>
    </source>
</evidence>
<dbReference type="InterPro" id="IPR013328">
    <property type="entry name" value="6PGD_dom2"/>
</dbReference>
<evidence type="ECO:0000256" key="8">
    <source>
        <dbReference type="ARBA" id="ARBA00038962"/>
    </source>
</evidence>
<dbReference type="PIRSF" id="PIRSF000105">
    <property type="entry name" value="HCDH"/>
    <property type="match status" value="1"/>
</dbReference>
<dbReference type="GO" id="GO:0005737">
    <property type="term" value="C:cytoplasm"/>
    <property type="evidence" value="ECO:0007669"/>
    <property type="project" value="UniProtKB-SubCell"/>
</dbReference>
<evidence type="ECO:0000256" key="2">
    <source>
        <dbReference type="ARBA" id="ARBA00009463"/>
    </source>
</evidence>
<dbReference type="RefSeq" id="WP_088700112.1">
    <property type="nucleotide sequence ID" value="NZ_JPUA01000028.1"/>
</dbReference>
<protein>
    <recommendedName>
        <fullName evidence="9">L-gulonate 3-dehydrogenase</fullName>
        <ecNumber evidence="8">1.1.1.45</ecNumber>
    </recommendedName>
    <alternativeName>
        <fullName evidence="9">L-gulonate 3-dehydrogenase</fullName>
    </alternativeName>
</protein>
<dbReference type="GO" id="GO:0050104">
    <property type="term" value="F:L-gulonate 3-dehydrogenase activity"/>
    <property type="evidence" value="ECO:0007669"/>
    <property type="project" value="UniProtKB-EC"/>
</dbReference>
<proteinExistence type="inferred from homology"/>
<dbReference type="OrthoDB" id="5389341at2"/>
<evidence type="ECO:0000256" key="1">
    <source>
        <dbReference type="ARBA" id="ARBA00004496"/>
    </source>
</evidence>
<dbReference type="InterPro" id="IPR006176">
    <property type="entry name" value="3-OHacyl-CoA_DH_NAD-bd"/>
</dbReference>
<evidence type="ECO:0000256" key="5">
    <source>
        <dbReference type="ARBA" id="ARBA00022553"/>
    </source>
</evidence>
<comment type="caution">
    <text evidence="13">The sequence shown here is derived from an EMBL/GenBank/DDBJ whole genome shotgun (WGS) entry which is preliminary data.</text>
</comment>
<dbReference type="InterPro" id="IPR008927">
    <property type="entry name" value="6-PGluconate_DH-like_C_sf"/>
</dbReference>
<evidence type="ECO:0000256" key="9">
    <source>
        <dbReference type="ARBA" id="ARBA00042709"/>
    </source>
</evidence>
<dbReference type="GO" id="GO:0070403">
    <property type="term" value="F:NAD+ binding"/>
    <property type="evidence" value="ECO:0007669"/>
    <property type="project" value="InterPro"/>
</dbReference>
<evidence type="ECO:0000256" key="3">
    <source>
        <dbReference type="ARBA" id="ARBA00011738"/>
    </source>
</evidence>
<dbReference type="Proteomes" id="UP000197334">
    <property type="component" value="Unassembled WGS sequence"/>
</dbReference>
<evidence type="ECO:0000259" key="12">
    <source>
        <dbReference type="Pfam" id="PF02737"/>
    </source>
</evidence>
<keyword evidence="6 13" id="KW-0560">Oxidoreductase</keyword>